<evidence type="ECO:0000313" key="2">
    <source>
        <dbReference type="EMBL" id="ACZ37636.1"/>
    </source>
</evidence>
<dbReference type="EMBL" id="CP001823">
    <property type="protein sequence ID" value="ACZ37636.1"/>
    <property type="molecule type" value="Genomic_DNA"/>
</dbReference>
<dbReference type="AlphaFoldDB" id="D1C698"/>
<reference evidence="2 3" key="2">
    <citation type="journal article" date="2010" name="Stand. Genomic Sci.">
        <title>Complete genome sequence of Desulfohalobium retbaense type strain (HR(100)).</title>
        <authorList>
            <person name="Spring S."/>
            <person name="Nolan M."/>
            <person name="Lapidus A."/>
            <person name="Glavina Del Rio T."/>
            <person name="Copeland A."/>
            <person name="Tice H."/>
            <person name="Cheng J.F."/>
            <person name="Lucas S."/>
            <person name="Land M."/>
            <person name="Chen F."/>
            <person name="Bruce D."/>
            <person name="Goodwin L."/>
            <person name="Pitluck S."/>
            <person name="Ivanova N."/>
            <person name="Mavromatis K."/>
            <person name="Mikhailova N."/>
            <person name="Pati A."/>
            <person name="Chen A."/>
            <person name="Palaniappan K."/>
            <person name="Hauser L."/>
            <person name="Chang Y.J."/>
            <person name="Jeffries C.D."/>
            <person name="Munk C."/>
            <person name="Kiss H."/>
            <person name="Chain P."/>
            <person name="Han C."/>
            <person name="Brettin T."/>
            <person name="Detter J.C."/>
            <person name="Schuler E."/>
            <person name="Goker M."/>
            <person name="Rohde M."/>
            <person name="Bristow J."/>
            <person name="Eisen J.A."/>
            <person name="Markowitz V."/>
            <person name="Hugenholtz P."/>
            <person name="Kyrpides N.C."/>
            <person name="Klenk H.P."/>
        </authorList>
    </citation>
    <scope>NUCLEOTIDE SEQUENCE [LARGE SCALE GENOMIC DNA]</scope>
    <source>
        <strain evidence="3">ATCC 49802 / DSM 20745 / S 6022</strain>
    </source>
</reference>
<name>D1C698_SPHTD</name>
<dbReference type="HOGENOM" id="CLU_044538_2_1_0"/>
<gene>
    <name evidence="2" type="ordered locus">Sthe_0197</name>
</gene>
<sequence length="268" mass="29934">MHDEWEQQSFGTVELTFLGTGTSNGIPIIGCSCPVCTSDDPRDRRSRTSAVVRFHGYHVLIDTATELRLQALAVGLRRVDAVLFTHAHADHVGGFDDLRRFNELAQRHLPVYAHVDTAATLRERFAYAFVDQFPFYGGKPDLTLHEFTGGFSLFGHRIQPIPVWHGRWLVHGFRFGPLVYVTDAKTIPPASLEIMRGADILVINALRHRPHPTHLSIDEALAVIEEVAPRRAYLVHMTHDVSHAATSALLPPHVELAYDGLTVRTGDE</sequence>
<dbReference type="OrthoDB" id="9800940at2"/>
<evidence type="ECO:0000259" key="1">
    <source>
        <dbReference type="SMART" id="SM00849"/>
    </source>
</evidence>
<dbReference type="Proteomes" id="UP000002027">
    <property type="component" value="Chromosome 1"/>
</dbReference>
<protein>
    <submittedName>
        <fullName evidence="2">Beta-lactamase domain protein</fullName>
    </submittedName>
</protein>
<dbReference type="Gene3D" id="3.60.15.10">
    <property type="entry name" value="Ribonuclease Z/Hydroxyacylglutathione hydrolase-like"/>
    <property type="match status" value="1"/>
</dbReference>
<dbReference type="SUPFAM" id="SSF56281">
    <property type="entry name" value="Metallo-hydrolase/oxidoreductase"/>
    <property type="match status" value="1"/>
</dbReference>
<dbReference type="InParanoid" id="D1C698"/>
<dbReference type="CDD" id="cd16279">
    <property type="entry name" value="metallo-hydrolase-like_MBL-fold"/>
    <property type="match status" value="1"/>
</dbReference>
<dbReference type="Pfam" id="PF12706">
    <property type="entry name" value="Lactamase_B_2"/>
    <property type="match status" value="1"/>
</dbReference>
<dbReference type="SMART" id="SM00849">
    <property type="entry name" value="Lactamase_B"/>
    <property type="match status" value="1"/>
</dbReference>
<dbReference type="PANTHER" id="PTHR42663:SF6">
    <property type="entry name" value="HYDROLASE C777.06C-RELATED"/>
    <property type="match status" value="1"/>
</dbReference>
<evidence type="ECO:0000313" key="3">
    <source>
        <dbReference type="Proteomes" id="UP000002027"/>
    </source>
</evidence>
<feature type="domain" description="Metallo-beta-lactamase" evidence="1">
    <location>
        <begin position="46"/>
        <end position="239"/>
    </location>
</feature>
<keyword evidence="3" id="KW-1185">Reference proteome</keyword>
<dbReference type="RefSeq" id="WP_012870684.1">
    <property type="nucleotide sequence ID" value="NC_013523.1"/>
</dbReference>
<reference evidence="3" key="1">
    <citation type="submission" date="2009-11" db="EMBL/GenBank/DDBJ databases">
        <title>The complete chromosome 1 of Sphaerobacter thermophilus DSM 20745.</title>
        <authorList>
            <person name="Lucas S."/>
            <person name="Copeland A."/>
            <person name="Lapidus A."/>
            <person name="Glavina del Rio T."/>
            <person name="Dalin E."/>
            <person name="Tice H."/>
            <person name="Bruce D."/>
            <person name="Goodwin L."/>
            <person name="Pitluck S."/>
            <person name="Kyrpides N."/>
            <person name="Mavromatis K."/>
            <person name="Ivanova N."/>
            <person name="Mikhailova N."/>
            <person name="LaButti K.M."/>
            <person name="Clum A."/>
            <person name="Sun H.I."/>
            <person name="Brettin T."/>
            <person name="Detter J.C."/>
            <person name="Han C."/>
            <person name="Larimer F."/>
            <person name="Land M."/>
            <person name="Hauser L."/>
            <person name="Markowitz V."/>
            <person name="Cheng J.F."/>
            <person name="Hugenholtz P."/>
            <person name="Woyke T."/>
            <person name="Wu D."/>
            <person name="Steenblock K."/>
            <person name="Schneider S."/>
            <person name="Pukall R."/>
            <person name="Goeker M."/>
            <person name="Klenk H.P."/>
            <person name="Eisen J.A."/>
        </authorList>
    </citation>
    <scope>NUCLEOTIDE SEQUENCE [LARGE SCALE GENOMIC DNA]</scope>
    <source>
        <strain evidence="3">ATCC 49802 / DSM 20745 / S 6022</strain>
    </source>
</reference>
<organism evidence="2 3">
    <name type="scientific">Sphaerobacter thermophilus (strain ATCC 49802 / DSM 20745 / KCCM 41009 / NCIMB 13125 / S 6022)</name>
    <dbReference type="NCBI Taxonomy" id="479434"/>
    <lineage>
        <taxon>Bacteria</taxon>
        <taxon>Pseudomonadati</taxon>
        <taxon>Thermomicrobiota</taxon>
        <taxon>Thermomicrobia</taxon>
        <taxon>Sphaerobacterales</taxon>
        <taxon>Sphaerobacterineae</taxon>
        <taxon>Sphaerobacteraceae</taxon>
        <taxon>Sphaerobacter</taxon>
    </lineage>
</organism>
<accession>D1C698</accession>
<dbReference type="eggNOG" id="COG1235">
    <property type="taxonomic scope" value="Bacteria"/>
</dbReference>
<proteinExistence type="predicted"/>
<dbReference type="InterPro" id="IPR036866">
    <property type="entry name" value="RibonucZ/Hydroxyglut_hydro"/>
</dbReference>
<dbReference type="InterPro" id="IPR001279">
    <property type="entry name" value="Metallo-B-lactamas"/>
</dbReference>
<dbReference type="PANTHER" id="PTHR42663">
    <property type="entry name" value="HYDROLASE C777.06C-RELATED-RELATED"/>
    <property type="match status" value="1"/>
</dbReference>
<dbReference type="STRING" id="479434.Sthe_0197"/>
<dbReference type="KEGG" id="sti:Sthe_0197"/>